<dbReference type="AlphaFoldDB" id="A0A8B8LMK3"/>
<dbReference type="InterPro" id="IPR012337">
    <property type="entry name" value="RNaseH-like_sf"/>
</dbReference>
<protein>
    <submittedName>
        <fullName evidence="3">Uncharacterized protein LOC113866891</fullName>
    </submittedName>
</protein>
<dbReference type="RefSeq" id="XP_027357490.1">
    <property type="nucleotide sequence ID" value="XM_027501689.1"/>
</dbReference>
<dbReference type="SUPFAM" id="SSF53098">
    <property type="entry name" value="Ribonuclease H-like"/>
    <property type="match status" value="1"/>
</dbReference>
<dbReference type="PANTHER" id="PTHR45835:SF99">
    <property type="entry name" value="CHROMO DOMAIN-CONTAINING PROTEIN-RELATED"/>
    <property type="match status" value="1"/>
</dbReference>
<reference evidence="2" key="1">
    <citation type="journal article" date="2019" name="Toxins">
        <title>Detection of Abrin-Like and Prepropulchellin-Like Toxin Genes and Transcripts Using Whole Genome Sequencing and Full-Length Transcript Sequencing of Abrus precatorius.</title>
        <authorList>
            <person name="Hovde B.T."/>
            <person name="Daligault H.E."/>
            <person name="Hanschen E.R."/>
            <person name="Kunde Y.A."/>
            <person name="Johnson M.B."/>
            <person name="Starkenburg S.R."/>
            <person name="Johnson S.L."/>
        </authorList>
    </citation>
    <scope>NUCLEOTIDE SEQUENCE [LARGE SCALE GENOMIC DNA]</scope>
</reference>
<reference evidence="3" key="2">
    <citation type="submission" date="2025-08" db="UniProtKB">
        <authorList>
            <consortium name="RefSeq"/>
        </authorList>
    </citation>
    <scope>IDENTIFICATION</scope>
    <source>
        <tissue evidence="3">Young leaves</tissue>
    </source>
</reference>
<sequence>MMIEEWNLIEEFRDLNLMVEVRPKSLYLGTLKINNDFLMQIQNAQLEDQYLQDRVQSNDETKGSEFHRDLNGLIRFKGREFLVGYGIKKEIIEYVAKCLTCQKLKAEHQTVIIDRLTKTTHFIPINMKYKLEKLAELYITEIVKLHGVSLSIISDRDPRFTSKFWENLPRSFGTKLKLSSSYHPQTDGQTELTIQTLKDLLRACVMEQQGSWDKSLPLVEFTYNNSYHASIGMAPYEALMEGGVKLLYASAKLEKQLCMRLMWYRDRTIK</sequence>
<name>A0A8B8LMK3_ABRPR</name>
<proteinExistence type="predicted"/>
<dbReference type="PANTHER" id="PTHR45835">
    <property type="entry name" value="YALI0A06105P"/>
    <property type="match status" value="1"/>
</dbReference>
<organism evidence="2 3">
    <name type="scientific">Abrus precatorius</name>
    <name type="common">Indian licorice</name>
    <name type="synonym">Glycine abrus</name>
    <dbReference type="NCBI Taxonomy" id="3816"/>
    <lineage>
        <taxon>Eukaryota</taxon>
        <taxon>Viridiplantae</taxon>
        <taxon>Streptophyta</taxon>
        <taxon>Embryophyta</taxon>
        <taxon>Tracheophyta</taxon>
        <taxon>Spermatophyta</taxon>
        <taxon>Magnoliopsida</taxon>
        <taxon>eudicotyledons</taxon>
        <taxon>Gunneridae</taxon>
        <taxon>Pentapetalae</taxon>
        <taxon>rosids</taxon>
        <taxon>fabids</taxon>
        <taxon>Fabales</taxon>
        <taxon>Fabaceae</taxon>
        <taxon>Papilionoideae</taxon>
        <taxon>50 kb inversion clade</taxon>
        <taxon>NPAAA clade</taxon>
        <taxon>indigoferoid/millettioid clade</taxon>
        <taxon>Abreae</taxon>
        <taxon>Abrus</taxon>
    </lineage>
</organism>
<gene>
    <name evidence="3" type="primary">LOC113866891</name>
</gene>
<accession>A0A8B8LMK3</accession>
<dbReference type="KEGG" id="aprc:113866891"/>
<evidence type="ECO:0000259" key="1">
    <source>
        <dbReference type="PROSITE" id="PS50994"/>
    </source>
</evidence>
<evidence type="ECO:0000313" key="2">
    <source>
        <dbReference type="Proteomes" id="UP000694853"/>
    </source>
</evidence>
<dbReference type="OrthoDB" id="1432088at2759"/>
<evidence type="ECO:0000313" key="3">
    <source>
        <dbReference type="RefSeq" id="XP_027357490.1"/>
    </source>
</evidence>
<dbReference type="PROSITE" id="PS50994">
    <property type="entry name" value="INTEGRASE"/>
    <property type="match status" value="1"/>
</dbReference>
<keyword evidence="2" id="KW-1185">Reference proteome</keyword>
<feature type="domain" description="Integrase catalytic" evidence="1">
    <location>
        <begin position="58"/>
        <end position="243"/>
    </location>
</feature>
<dbReference type="GeneID" id="113866891"/>
<dbReference type="Gene3D" id="3.30.420.10">
    <property type="entry name" value="Ribonuclease H-like superfamily/Ribonuclease H"/>
    <property type="match status" value="1"/>
</dbReference>
<dbReference type="Proteomes" id="UP000694853">
    <property type="component" value="Unplaced"/>
</dbReference>
<dbReference type="GO" id="GO:0003676">
    <property type="term" value="F:nucleic acid binding"/>
    <property type="evidence" value="ECO:0007669"/>
    <property type="project" value="InterPro"/>
</dbReference>
<dbReference type="GO" id="GO:0015074">
    <property type="term" value="P:DNA integration"/>
    <property type="evidence" value="ECO:0007669"/>
    <property type="project" value="InterPro"/>
</dbReference>
<dbReference type="InterPro" id="IPR001584">
    <property type="entry name" value="Integrase_cat-core"/>
</dbReference>
<dbReference type="InterPro" id="IPR036397">
    <property type="entry name" value="RNaseH_sf"/>
</dbReference>